<accession>A0A9D9GW93</accession>
<keyword evidence="3" id="KW-0067">ATP-binding</keyword>
<evidence type="ECO:0000259" key="2">
    <source>
        <dbReference type="Pfam" id="PF13635"/>
    </source>
</evidence>
<feature type="domain" description="DUF4143" evidence="2">
    <location>
        <begin position="224"/>
        <end position="384"/>
    </location>
</feature>
<dbReference type="SUPFAM" id="SSF52980">
    <property type="entry name" value="Restriction endonuclease-like"/>
    <property type="match status" value="1"/>
</dbReference>
<gene>
    <name evidence="3" type="ORF">IAC58_00940</name>
</gene>
<comment type="caution">
    <text evidence="3">The sequence shown here is derived from an EMBL/GenBank/DDBJ whole genome shotgun (WGS) entry which is preliminary data.</text>
</comment>
<sequence>MLYRKAQKEIKNWLSSTSKEALLVTGARQVGKTYLILETLKESKLEYIYFDLVNSSELTKTLSNYLDNVDMFIETLFLYNGFVPKEGSIIFLDEIQELKEIVTLIKYLVLNTKYKFIFSGSLLGVTLNSVKSAPVGYLKTITMYPLDLEEFLIANKIDQSVLTKLEDYFLNPRQLPEVIHNTLLNLFYHYLIVGGMPRVVDIYVSTKGLNETFSTQENIIEEYKRDFTKYQKEEKLKLINIFDSIPSELNEKNRRFNINSLGTNSSYRRYEDSFNWLIDAGVAIPTYNIKEIKYPLKASEKRNLFKLFLNDTGLLSSMYGKDTIFTILERKENRNLGALFENFVAMELKSKNLPLYYFNNKKHGEIDFVTTLGDKIIPIEVKSGKDYKNHFALNYFLSEKSFDKAFVLNTSNISVVENIYYYPIYMVMFIKPKNLPEDIEVDLSSLKSTKW</sequence>
<evidence type="ECO:0000313" key="3">
    <source>
        <dbReference type="EMBL" id="MBO8427114.1"/>
    </source>
</evidence>
<dbReference type="InterPro" id="IPR041682">
    <property type="entry name" value="AAA_14"/>
</dbReference>
<dbReference type="InterPro" id="IPR027417">
    <property type="entry name" value="P-loop_NTPase"/>
</dbReference>
<dbReference type="InterPro" id="IPR025420">
    <property type="entry name" value="DUF4143"/>
</dbReference>
<dbReference type="Pfam" id="PF13635">
    <property type="entry name" value="DUF4143"/>
    <property type="match status" value="1"/>
</dbReference>
<organism evidence="3 4">
    <name type="scientific">Candidatus Onthovivens merdipullorum</name>
    <dbReference type="NCBI Taxonomy" id="2840889"/>
    <lineage>
        <taxon>Bacteria</taxon>
        <taxon>Bacillati</taxon>
        <taxon>Bacillota</taxon>
        <taxon>Bacilli</taxon>
        <taxon>Bacillales</taxon>
        <taxon>Candidatus Onthovivens</taxon>
    </lineage>
</organism>
<dbReference type="GO" id="GO:0005524">
    <property type="term" value="F:ATP binding"/>
    <property type="evidence" value="ECO:0007669"/>
    <property type="project" value="UniProtKB-KW"/>
</dbReference>
<reference evidence="3" key="1">
    <citation type="submission" date="2020-10" db="EMBL/GenBank/DDBJ databases">
        <authorList>
            <person name="Gilroy R."/>
        </authorList>
    </citation>
    <scope>NUCLEOTIDE SEQUENCE</scope>
    <source>
        <strain evidence="3">11159</strain>
    </source>
</reference>
<reference evidence="3" key="2">
    <citation type="journal article" date="2021" name="PeerJ">
        <title>Extensive microbial diversity within the chicken gut microbiome revealed by metagenomics and culture.</title>
        <authorList>
            <person name="Gilroy R."/>
            <person name="Ravi A."/>
            <person name="Getino M."/>
            <person name="Pursley I."/>
            <person name="Horton D.L."/>
            <person name="Alikhan N.F."/>
            <person name="Baker D."/>
            <person name="Gharbi K."/>
            <person name="Hall N."/>
            <person name="Watson M."/>
            <person name="Adriaenssens E.M."/>
            <person name="Foster-Nyarko E."/>
            <person name="Jarju S."/>
            <person name="Secka A."/>
            <person name="Antonio M."/>
            <person name="Oren A."/>
            <person name="Chaudhuri R.R."/>
            <person name="La Ragione R."/>
            <person name="Hildebrand F."/>
            <person name="Pallen M.J."/>
        </authorList>
    </citation>
    <scope>NUCLEOTIDE SEQUENCE</scope>
    <source>
        <strain evidence="3">11159</strain>
    </source>
</reference>
<feature type="domain" description="AAA" evidence="1">
    <location>
        <begin position="19"/>
        <end position="152"/>
    </location>
</feature>
<proteinExistence type="predicted"/>
<dbReference type="PANTHER" id="PTHR33295">
    <property type="entry name" value="ATPASE"/>
    <property type="match status" value="1"/>
</dbReference>
<name>A0A9D9GW93_9BACL</name>
<keyword evidence="3" id="KW-0547">Nucleotide-binding</keyword>
<dbReference type="InterPro" id="IPR011335">
    <property type="entry name" value="Restrct_endonuc-II-like"/>
</dbReference>
<evidence type="ECO:0000313" key="4">
    <source>
        <dbReference type="Proteomes" id="UP000823613"/>
    </source>
</evidence>
<dbReference type="Pfam" id="PF13173">
    <property type="entry name" value="AAA_14"/>
    <property type="match status" value="1"/>
</dbReference>
<protein>
    <submittedName>
        <fullName evidence="3">ATP-binding protein</fullName>
    </submittedName>
</protein>
<dbReference type="PANTHER" id="PTHR33295:SF7">
    <property type="entry name" value="ATPASE"/>
    <property type="match status" value="1"/>
</dbReference>
<dbReference type="CDD" id="cd00009">
    <property type="entry name" value="AAA"/>
    <property type="match status" value="1"/>
</dbReference>
<dbReference type="Gene3D" id="3.40.50.300">
    <property type="entry name" value="P-loop containing nucleotide triphosphate hydrolases"/>
    <property type="match status" value="1"/>
</dbReference>
<evidence type="ECO:0000259" key="1">
    <source>
        <dbReference type="Pfam" id="PF13173"/>
    </source>
</evidence>
<dbReference type="SUPFAM" id="SSF52540">
    <property type="entry name" value="P-loop containing nucleoside triphosphate hydrolases"/>
    <property type="match status" value="1"/>
</dbReference>
<dbReference type="AlphaFoldDB" id="A0A9D9GW93"/>
<dbReference type="EMBL" id="JADIMY010000016">
    <property type="protein sequence ID" value="MBO8427114.1"/>
    <property type="molecule type" value="Genomic_DNA"/>
</dbReference>
<dbReference type="Proteomes" id="UP000823613">
    <property type="component" value="Unassembled WGS sequence"/>
</dbReference>